<protein>
    <submittedName>
        <fullName evidence="4">NADH:flavin oxidoreductase</fullName>
    </submittedName>
</protein>
<keyword evidence="2" id="KW-0560">Oxidoreductase</keyword>
<dbReference type="AlphaFoldDB" id="A0A6N4VAM1"/>
<dbReference type="GO" id="GO:0010181">
    <property type="term" value="F:FMN binding"/>
    <property type="evidence" value="ECO:0007669"/>
    <property type="project" value="InterPro"/>
</dbReference>
<evidence type="ECO:0000313" key="4">
    <source>
        <dbReference type="EMBL" id="BBX50767.1"/>
    </source>
</evidence>
<dbReference type="Gene3D" id="3.20.20.70">
    <property type="entry name" value="Aldolase class I"/>
    <property type="match status" value="1"/>
</dbReference>
<organism evidence="4 5">
    <name type="scientific">Mycolicibacterium poriferae</name>
    <dbReference type="NCBI Taxonomy" id="39694"/>
    <lineage>
        <taxon>Bacteria</taxon>
        <taxon>Bacillati</taxon>
        <taxon>Actinomycetota</taxon>
        <taxon>Actinomycetes</taxon>
        <taxon>Mycobacteriales</taxon>
        <taxon>Mycobacteriaceae</taxon>
        <taxon>Mycolicibacterium</taxon>
    </lineage>
</organism>
<dbReference type="Pfam" id="PF00724">
    <property type="entry name" value="Oxidored_FMN"/>
    <property type="match status" value="1"/>
</dbReference>
<dbReference type="KEGG" id="mpof:MPOR_17930"/>
<accession>A0A6N4VAM1</accession>
<dbReference type="PANTHER" id="PTHR43656">
    <property type="entry name" value="BINDING OXIDOREDUCTASE, PUTATIVE (AFU_ORTHOLOGUE AFUA_2G08260)-RELATED"/>
    <property type="match status" value="1"/>
</dbReference>
<dbReference type="InterPro" id="IPR051799">
    <property type="entry name" value="NADH_flavin_oxidoreductase"/>
</dbReference>
<gene>
    <name evidence="4" type="ORF">MPOR_17930</name>
</gene>
<evidence type="ECO:0000259" key="3">
    <source>
        <dbReference type="Pfam" id="PF00724"/>
    </source>
</evidence>
<dbReference type="PANTHER" id="PTHR43656:SF2">
    <property type="entry name" value="BINDING OXIDOREDUCTASE, PUTATIVE (AFU_ORTHOLOGUE AFUA_2G08260)-RELATED"/>
    <property type="match status" value="1"/>
</dbReference>
<dbReference type="SUPFAM" id="SSF51395">
    <property type="entry name" value="FMN-linked oxidoreductases"/>
    <property type="match status" value="1"/>
</dbReference>
<dbReference type="InterPro" id="IPR013785">
    <property type="entry name" value="Aldolase_TIM"/>
</dbReference>
<evidence type="ECO:0000256" key="1">
    <source>
        <dbReference type="ARBA" id="ARBA00022630"/>
    </source>
</evidence>
<dbReference type="Proteomes" id="UP000466785">
    <property type="component" value="Chromosome"/>
</dbReference>
<proteinExistence type="predicted"/>
<dbReference type="GO" id="GO:0016491">
    <property type="term" value="F:oxidoreductase activity"/>
    <property type="evidence" value="ECO:0007669"/>
    <property type="project" value="UniProtKB-KW"/>
</dbReference>
<name>A0A6N4VAM1_9MYCO</name>
<dbReference type="InterPro" id="IPR001155">
    <property type="entry name" value="OxRdtase_FMN_N"/>
</dbReference>
<reference evidence="4 5" key="1">
    <citation type="journal article" date="2019" name="Emerg. Microbes Infect.">
        <title>Comprehensive subspecies identification of 175 nontuberculous mycobacteria species based on 7547 genomic profiles.</title>
        <authorList>
            <person name="Matsumoto Y."/>
            <person name="Kinjo T."/>
            <person name="Motooka D."/>
            <person name="Nabeya D."/>
            <person name="Jung N."/>
            <person name="Uechi K."/>
            <person name="Horii T."/>
            <person name="Iida T."/>
            <person name="Fujita J."/>
            <person name="Nakamura S."/>
        </authorList>
    </citation>
    <scope>NUCLEOTIDE SEQUENCE [LARGE SCALE GENOMIC DNA]</scope>
    <source>
        <strain evidence="4 5">JCM 12603</strain>
    </source>
</reference>
<dbReference type="EMBL" id="AP022570">
    <property type="protein sequence ID" value="BBX50767.1"/>
    <property type="molecule type" value="Genomic_DNA"/>
</dbReference>
<dbReference type="RefSeq" id="WP_163673308.1">
    <property type="nucleotide sequence ID" value="NZ_AP022570.1"/>
</dbReference>
<keyword evidence="1" id="KW-0285">Flavoprotein</keyword>
<feature type="domain" description="NADH:flavin oxidoreductase/NADH oxidase N-terminal" evidence="3">
    <location>
        <begin position="7"/>
        <end position="247"/>
    </location>
</feature>
<sequence length="402" mass="43139">MTAPNDVFTAAKLGPITLRNRVIKAATFEASTPNALVTDDLITYHRLPAAGGVGMTTVAYLAVSPGGRTEGNQIYWRPEAIPGLRRLTASIHTEGAAISAQIGHAGPVANARSNKATALAPVRFFNPLSMRFARHATRDDIDDVMAAHAAAARYAIDAGFDAVEVHLGHNYFASSFLSPLINRRTDEFGGSLANRAKVARGTVLAVRRAVEKAGTPIAVTAKLNMADGVRGGISTEEALQTAKWLEEDGGLDAIELTAGSSLVNPMYLFRGDVPIKEFAGSFKPPLRWGIRMTGTKFLREYPYREAYLLRDAKLFRAELSMPLILLGGITNRQTMDLAMAEGFDFVAMGRALLAEPDLLNRIQADGDAVKSVCTHCNQCMATIYSHTHCVVTGAPDTVTPGV</sequence>
<keyword evidence="5" id="KW-1185">Reference proteome</keyword>
<evidence type="ECO:0000256" key="2">
    <source>
        <dbReference type="ARBA" id="ARBA00023002"/>
    </source>
</evidence>
<dbReference type="CDD" id="cd02803">
    <property type="entry name" value="OYE_like_FMN_family"/>
    <property type="match status" value="1"/>
</dbReference>
<evidence type="ECO:0000313" key="5">
    <source>
        <dbReference type="Proteomes" id="UP000466785"/>
    </source>
</evidence>